<feature type="transmembrane region" description="Helical" evidence="7">
    <location>
        <begin position="280"/>
        <end position="299"/>
    </location>
</feature>
<evidence type="ECO:0000256" key="4">
    <source>
        <dbReference type="ARBA" id="ARBA00022989"/>
    </source>
</evidence>
<dbReference type="InterPro" id="IPR050638">
    <property type="entry name" value="AA-Vitamin_Transporters"/>
</dbReference>
<evidence type="ECO:0000256" key="5">
    <source>
        <dbReference type="ARBA" id="ARBA00023136"/>
    </source>
</evidence>
<dbReference type="Proteomes" id="UP001056336">
    <property type="component" value="Chromosome"/>
</dbReference>
<dbReference type="RefSeq" id="WP_249770599.1">
    <property type="nucleotide sequence ID" value="NZ_CP097332.1"/>
</dbReference>
<dbReference type="SUPFAM" id="SSF103481">
    <property type="entry name" value="Multidrug resistance efflux transporter EmrE"/>
    <property type="match status" value="2"/>
</dbReference>
<feature type="transmembrane region" description="Helical" evidence="7">
    <location>
        <begin position="12"/>
        <end position="31"/>
    </location>
</feature>
<evidence type="ECO:0000256" key="3">
    <source>
        <dbReference type="ARBA" id="ARBA00022692"/>
    </source>
</evidence>
<evidence type="ECO:0000313" key="10">
    <source>
        <dbReference type="Proteomes" id="UP001056336"/>
    </source>
</evidence>
<evidence type="ECO:0000313" key="9">
    <source>
        <dbReference type="EMBL" id="UQX87760.1"/>
    </source>
</evidence>
<feature type="transmembrane region" description="Helical" evidence="7">
    <location>
        <begin position="78"/>
        <end position="97"/>
    </location>
</feature>
<feature type="transmembrane region" description="Helical" evidence="7">
    <location>
        <begin position="163"/>
        <end position="182"/>
    </location>
</feature>
<feature type="transmembrane region" description="Helical" evidence="7">
    <location>
        <begin position="194"/>
        <end position="218"/>
    </location>
</feature>
<keyword evidence="4 7" id="KW-1133">Transmembrane helix</keyword>
<protein>
    <submittedName>
        <fullName evidence="9">EamA family transporter</fullName>
    </submittedName>
</protein>
<feature type="transmembrane region" description="Helical" evidence="7">
    <location>
        <begin position="224"/>
        <end position="243"/>
    </location>
</feature>
<feature type="transmembrane region" description="Helical" evidence="7">
    <location>
        <begin position="133"/>
        <end position="151"/>
    </location>
</feature>
<evidence type="ECO:0000256" key="1">
    <source>
        <dbReference type="ARBA" id="ARBA00004141"/>
    </source>
</evidence>
<keyword evidence="10" id="KW-1185">Reference proteome</keyword>
<name>A0ABY4QW78_9ACTN</name>
<reference evidence="9" key="2">
    <citation type="submission" date="2022-05" db="EMBL/GenBank/DDBJ databases">
        <authorList>
            <person name="Kim J.-S."/>
            <person name="Lee K."/>
            <person name="Suh M."/>
            <person name="Eom M."/>
            <person name="Kim J.-S."/>
            <person name="Kim D.-S."/>
            <person name="Ko S.-H."/>
            <person name="Shin Y."/>
            <person name="Lee J.-S."/>
        </authorList>
    </citation>
    <scope>NUCLEOTIDE SEQUENCE</scope>
    <source>
        <strain evidence="9">N237</strain>
    </source>
</reference>
<sequence length="327" mass="33415">MSSTIDRLRAREGLIAVSLGAVLWGTNGFLVRKVADHSHLSAISIGWYRLVFSSAVLLLVAGRPSLRAWRRASAGQRLALLVSGALLGLYQALYFAAIGNVGVSVSTLVSLGVAPVSITAWQSLRRRHSPGARSLVVLALALLGLALISLTSSGHGPAHATPWLGIVESVGSGLGYAGSTLVSQRLHSVAGPLALTTVASVVGALVLTPFAVLTGLAFTADAGTVASLAYMGVVATALAYGLFFHGLRTTPSEVASVLTLLEPLAATVLAVALIGERLVWTGWLGGALMMVAIAVLYLAPTGRAGDSTQGSGEKGLRPEAPATAIAE</sequence>
<dbReference type="InterPro" id="IPR037185">
    <property type="entry name" value="EmrE-like"/>
</dbReference>
<evidence type="ECO:0000256" key="2">
    <source>
        <dbReference type="ARBA" id="ARBA00007362"/>
    </source>
</evidence>
<feature type="domain" description="EamA" evidence="8">
    <location>
        <begin position="165"/>
        <end position="297"/>
    </location>
</feature>
<comment type="similarity">
    <text evidence="2">Belongs to the EamA transporter family.</text>
</comment>
<evidence type="ECO:0000256" key="7">
    <source>
        <dbReference type="SAM" id="Phobius"/>
    </source>
</evidence>
<feature type="domain" description="EamA" evidence="8">
    <location>
        <begin position="13"/>
        <end position="149"/>
    </location>
</feature>
<comment type="subcellular location">
    <subcellularLocation>
        <location evidence="1">Membrane</location>
        <topology evidence="1">Multi-pass membrane protein</topology>
    </subcellularLocation>
</comment>
<proteinExistence type="inferred from homology"/>
<feature type="transmembrane region" description="Helical" evidence="7">
    <location>
        <begin position="103"/>
        <end position="121"/>
    </location>
</feature>
<reference evidence="9" key="1">
    <citation type="journal article" date="2018" name="Int. J. Syst. Evol. Microbiol.">
        <title>Jatrophihabitans telluris sp. nov., isolated from sediment soil of lava forest wetlands and the emended description of the genus Jatrophihabitans.</title>
        <authorList>
            <person name="Lee K.C."/>
            <person name="Suh M.K."/>
            <person name="Eom M.K."/>
            <person name="Kim K.K."/>
            <person name="Kim J.S."/>
            <person name="Kim D.S."/>
            <person name="Ko S.H."/>
            <person name="Shin Y.K."/>
            <person name="Lee J.S."/>
        </authorList>
    </citation>
    <scope>NUCLEOTIDE SEQUENCE</scope>
    <source>
        <strain evidence="9">N237</strain>
    </source>
</reference>
<gene>
    <name evidence="9" type="ORF">M6D93_15845</name>
</gene>
<organism evidence="9 10">
    <name type="scientific">Jatrophihabitans telluris</name>
    <dbReference type="NCBI Taxonomy" id="2038343"/>
    <lineage>
        <taxon>Bacteria</taxon>
        <taxon>Bacillati</taxon>
        <taxon>Actinomycetota</taxon>
        <taxon>Actinomycetes</taxon>
        <taxon>Jatrophihabitantales</taxon>
        <taxon>Jatrophihabitantaceae</taxon>
        <taxon>Jatrophihabitans</taxon>
    </lineage>
</organism>
<dbReference type="EMBL" id="CP097332">
    <property type="protein sequence ID" value="UQX87760.1"/>
    <property type="molecule type" value="Genomic_DNA"/>
</dbReference>
<feature type="region of interest" description="Disordered" evidence="6">
    <location>
        <begin position="304"/>
        <end position="327"/>
    </location>
</feature>
<evidence type="ECO:0000259" key="8">
    <source>
        <dbReference type="Pfam" id="PF00892"/>
    </source>
</evidence>
<dbReference type="PANTHER" id="PTHR32322">
    <property type="entry name" value="INNER MEMBRANE TRANSPORTER"/>
    <property type="match status" value="1"/>
</dbReference>
<feature type="transmembrane region" description="Helical" evidence="7">
    <location>
        <begin position="255"/>
        <end position="274"/>
    </location>
</feature>
<dbReference type="PANTHER" id="PTHR32322:SF2">
    <property type="entry name" value="EAMA DOMAIN-CONTAINING PROTEIN"/>
    <property type="match status" value="1"/>
</dbReference>
<accession>A0ABY4QW78</accession>
<keyword evidence="3 7" id="KW-0812">Transmembrane</keyword>
<keyword evidence="5 7" id="KW-0472">Membrane</keyword>
<feature type="transmembrane region" description="Helical" evidence="7">
    <location>
        <begin position="46"/>
        <end position="66"/>
    </location>
</feature>
<dbReference type="Pfam" id="PF00892">
    <property type="entry name" value="EamA"/>
    <property type="match status" value="2"/>
</dbReference>
<evidence type="ECO:0000256" key="6">
    <source>
        <dbReference type="SAM" id="MobiDB-lite"/>
    </source>
</evidence>
<dbReference type="InterPro" id="IPR000620">
    <property type="entry name" value="EamA_dom"/>
</dbReference>